<gene>
    <name evidence="2" type="primary">parA</name>
    <name evidence="2" type="ORF">GCM10011430_24110</name>
</gene>
<accession>A0A8J3AYJ2</accession>
<dbReference type="InterPro" id="IPR050678">
    <property type="entry name" value="DNA_Partitioning_ATPase"/>
</dbReference>
<dbReference type="SUPFAM" id="SSF52540">
    <property type="entry name" value="P-loop containing nucleoside triphosphate hydrolases"/>
    <property type="match status" value="1"/>
</dbReference>
<evidence type="ECO:0000259" key="1">
    <source>
        <dbReference type="Pfam" id="PF13614"/>
    </source>
</evidence>
<reference evidence="2" key="2">
    <citation type="submission" date="2020-09" db="EMBL/GenBank/DDBJ databases">
        <authorList>
            <person name="Sun Q."/>
            <person name="Sedlacek I."/>
        </authorList>
    </citation>
    <scope>NUCLEOTIDE SEQUENCE</scope>
    <source>
        <strain evidence="2">CCM 7664</strain>
    </source>
</reference>
<feature type="domain" description="AAA" evidence="1">
    <location>
        <begin position="1"/>
        <end position="174"/>
    </location>
</feature>
<dbReference type="AlphaFoldDB" id="A0A8J3AYJ2"/>
<dbReference type="Pfam" id="PF13614">
    <property type="entry name" value="AAA_31"/>
    <property type="match status" value="1"/>
</dbReference>
<organism evidence="2 3">
    <name type="scientific">Oxalicibacterium solurbis</name>
    <dbReference type="NCBI Taxonomy" id="69280"/>
    <lineage>
        <taxon>Bacteria</taxon>
        <taxon>Pseudomonadati</taxon>
        <taxon>Pseudomonadota</taxon>
        <taxon>Betaproteobacteria</taxon>
        <taxon>Burkholderiales</taxon>
        <taxon>Oxalobacteraceae</taxon>
        <taxon>Oxalicibacterium</taxon>
    </lineage>
</organism>
<dbReference type="CDD" id="cd02042">
    <property type="entry name" value="ParAB_family"/>
    <property type="match status" value="1"/>
</dbReference>
<comment type="caution">
    <text evidence="2">The sequence shown here is derived from an EMBL/GenBank/DDBJ whole genome shotgun (WGS) entry which is preliminary data.</text>
</comment>
<reference evidence="2" key="1">
    <citation type="journal article" date="2014" name="Int. J. Syst. Evol. Microbiol.">
        <title>Complete genome sequence of Corynebacterium casei LMG S-19264T (=DSM 44701T), isolated from a smear-ripened cheese.</title>
        <authorList>
            <consortium name="US DOE Joint Genome Institute (JGI-PGF)"/>
            <person name="Walter F."/>
            <person name="Albersmeier A."/>
            <person name="Kalinowski J."/>
            <person name="Ruckert C."/>
        </authorList>
    </citation>
    <scope>NUCLEOTIDE SEQUENCE</scope>
    <source>
        <strain evidence="2">CCM 7664</strain>
    </source>
</reference>
<protein>
    <submittedName>
        <fullName evidence="2">Sporulation initiation inhibitor Soj</fullName>
    </submittedName>
</protein>
<proteinExistence type="predicted"/>
<evidence type="ECO:0000313" key="3">
    <source>
        <dbReference type="Proteomes" id="UP000627205"/>
    </source>
</evidence>
<dbReference type="Gene3D" id="3.40.50.300">
    <property type="entry name" value="P-loop containing nucleotide triphosphate hydrolases"/>
    <property type="match status" value="1"/>
</dbReference>
<dbReference type="EMBL" id="BMDP01000003">
    <property type="protein sequence ID" value="GGI55237.1"/>
    <property type="molecule type" value="Genomic_DNA"/>
</dbReference>
<keyword evidence="3" id="KW-1185">Reference proteome</keyword>
<dbReference type="PANTHER" id="PTHR13696">
    <property type="entry name" value="P-LOOP CONTAINING NUCLEOSIDE TRIPHOSPHATE HYDROLASE"/>
    <property type="match status" value="1"/>
</dbReference>
<sequence length="264" mass="28642">MTIVTVFNQKGGVGKTTTALNIAAALARRGCRPVGIDLDPQAHLSAIAGVPANAGDDTILSLFQRNRPLRELVRTSPTNGIDIIPAHLELSKIDTLFGKGYDVVNKLNATLRAEKFGEANSPVMIDCCPLVGVLSLNAIFACDCLIVPVSADHLSAKGAMQIEKTLNALEPVLKRRVNRRYLLTRFDGRRGMAWEVLKVLEEKFGADVCRSRIAENVSLAESPAFNKTIFEHAPSSRGAQDYDTLLDELLADGFIRSATSARNQ</sequence>
<dbReference type="InterPro" id="IPR027417">
    <property type="entry name" value="P-loop_NTPase"/>
</dbReference>
<name>A0A8J3AYJ2_9BURK</name>
<dbReference type="InterPro" id="IPR025669">
    <property type="entry name" value="AAA_dom"/>
</dbReference>
<dbReference type="RefSeq" id="WP_188422076.1">
    <property type="nucleotide sequence ID" value="NZ_BMDP01000003.1"/>
</dbReference>
<dbReference type="PANTHER" id="PTHR13696:SF52">
    <property type="entry name" value="PARA FAMILY PROTEIN CT_582"/>
    <property type="match status" value="1"/>
</dbReference>
<evidence type="ECO:0000313" key="2">
    <source>
        <dbReference type="EMBL" id="GGI55237.1"/>
    </source>
</evidence>
<dbReference type="Proteomes" id="UP000627205">
    <property type="component" value="Unassembled WGS sequence"/>
</dbReference>